<organism evidence="2 3">
    <name type="scientific">Hymenoscyphus fraxineus</name>
    <dbReference type="NCBI Taxonomy" id="746836"/>
    <lineage>
        <taxon>Eukaryota</taxon>
        <taxon>Fungi</taxon>
        <taxon>Dikarya</taxon>
        <taxon>Ascomycota</taxon>
        <taxon>Pezizomycotina</taxon>
        <taxon>Leotiomycetes</taxon>
        <taxon>Helotiales</taxon>
        <taxon>Helotiaceae</taxon>
        <taxon>Hymenoscyphus</taxon>
    </lineage>
</organism>
<name>A0A9N9L2H8_9HELO</name>
<evidence type="ECO:0000313" key="2">
    <source>
        <dbReference type="EMBL" id="CAG8959005.1"/>
    </source>
</evidence>
<dbReference type="AlphaFoldDB" id="A0A9N9L2H8"/>
<feature type="transmembrane region" description="Helical" evidence="1">
    <location>
        <begin position="72"/>
        <end position="94"/>
    </location>
</feature>
<evidence type="ECO:0000313" key="3">
    <source>
        <dbReference type="Proteomes" id="UP000696280"/>
    </source>
</evidence>
<keyword evidence="1" id="KW-1133">Transmembrane helix</keyword>
<protein>
    <submittedName>
        <fullName evidence="2">Uncharacterized protein</fullName>
    </submittedName>
</protein>
<dbReference type="Proteomes" id="UP000696280">
    <property type="component" value="Unassembled WGS sequence"/>
</dbReference>
<feature type="transmembrane region" description="Helical" evidence="1">
    <location>
        <begin position="25"/>
        <end position="51"/>
    </location>
</feature>
<comment type="caution">
    <text evidence="2">The sequence shown here is derived from an EMBL/GenBank/DDBJ whole genome shotgun (WGS) entry which is preliminary data.</text>
</comment>
<feature type="transmembrane region" description="Helical" evidence="1">
    <location>
        <begin position="106"/>
        <end position="129"/>
    </location>
</feature>
<keyword evidence="1" id="KW-0812">Transmembrane</keyword>
<reference evidence="2" key="1">
    <citation type="submission" date="2021-07" db="EMBL/GenBank/DDBJ databases">
        <authorList>
            <person name="Durling M."/>
        </authorList>
    </citation>
    <scope>NUCLEOTIDE SEQUENCE</scope>
</reference>
<gene>
    <name evidence="2" type="ORF">HYFRA_00012164</name>
</gene>
<sequence length="249" mass="28191">MSAMKYGMSAINCTEYPFLETNPDISGIGVIIAFLGSAYLTAICCISKAVIDYKRVFRAGYNNSLMNRWSHALEIVIIGLSDQQIITGLSIIVGGLTQLGWGLETFHFQTIGSLAWFSAIAHLFTLTILRDELRSTKLLRYFRLSGMGLLAIMLVCISVPMGYVTSRYSASAVTSLPAWCLYHPNIPWSFEYSKDYIDQQGPRYLQKYMEFNWVSALGVDRKNHFKVSWGNYEKDSHSSNWTKRMLQSP</sequence>
<evidence type="ECO:0000256" key="1">
    <source>
        <dbReference type="SAM" id="Phobius"/>
    </source>
</evidence>
<accession>A0A9N9L2H8</accession>
<dbReference type="InterPro" id="IPR053018">
    <property type="entry name" value="Elsinochrome_Biosynth-Asso"/>
</dbReference>
<proteinExistence type="predicted"/>
<dbReference type="PANTHER" id="PTHR37577:SF1">
    <property type="entry name" value="INTEGRAL MEMBRANE PROTEIN"/>
    <property type="match status" value="1"/>
</dbReference>
<feature type="transmembrane region" description="Helical" evidence="1">
    <location>
        <begin position="141"/>
        <end position="163"/>
    </location>
</feature>
<dbReference type="EMBL" id="CAJVRL010000087">
    <property type="protein sequence ID" value="CAG8959005.1"/>
    <property type="molecule type" value="Genomic_DNA"/>
</dbReference>
<keyword evidence="3" id="KW-1185">Reference proteome</keyword>
<dbReference type="PANTHER" id="PTHR37577">
    <property type="entry name" value="INTEGRAL MEMBRANE PROTEIN"/>
    <property type="match status" value="1"/>
</dbReference>
<dbReference type="OrthoDB" id="5427664at2759"/>
<keyword evidence="1" id="KW-0472">Membrane</keyword>